<evidence type="ECO:0000313" key="2">
    <source>
        <dbReference type="EMBL" id="NDV61887.1"/>
    </source>
</evidence>
<dbReference type="AlphaFoldDB" id="A0A6B2M1D9"/>
<name>A0A6B2M1D9_9BACT</name>
<organism evidence="2 3">
    <name type="scientific">Oceanipulchritudo coccoides</name>
    <dbReference type="NCBI Taxonomy" id="2706888"/>
    <lineage>
        <taxon>Bacteria</taxon>
        <taxon>Pseudomonadati</taxon>
        <taxon>Verrucomicrobiota</taxon>
        <taxon>Opitutia</taxon>
        <taxon>Puniceicoccales</taxon>
        <taxon>Oceanipulchritudinaceae</taxon>
        <taxon>Oceanipulchritudo</taxon>
    </lineage>
</organism>
<comment type="caution">
    <text evidence="2">The sequence shown here is derived from an EMBL/GenBank/DDBJ whole genome shotgun (WGS) entry which is preliminary data.</text>
</comment>
<dbReference type="Proteomes" id="UP000478417">
    <property type="component" value="Unassembled WGS sequence"/>
</dbReference>
<protein>
    <submittedName>
        <fullName evidence="2">DUF4097 domain-containing protein</fullName>
    </submittedName>
</protein>
<proteinExistence type="predicted"/>
<dbReference type="EMBL" id="JAAGNX010000001">
    <property type="protein sequence ID" value="NDV61887.1"/>
    <property type="molecule type" value="Genomic_DNA"/>
</dbReference>
<sequence length="320" mass="33409">MSDTRRILQFGIGLVVFASVLPPVSAKVFERDISREFVSQSGRELVIDTRAGDIQVRAGDDDSTLIQVKISVKASNQEKADALFDKIEVNIDESDSGVQVKVRNQKGYSSWGWLVGRKAPPVVVYAICPKSCDLVLDTGSGNVFVAGVEGEITLDTGSGNITGENLTGSVNSDTGSGNISVKMISGVFRGDTGSGNIMVQDLEGEFYGDTGSGNIQARGRISSFSADTGSGSVIIETALNDPDPSSVSTGSGNIDIFLPISANAQFNGSTNSGEVRADFPNANFLSVSQKEVDLVLNNNGALISAKAGTGNVSLYPAAPQ</sequence>
<feature type="domain" description="DUF4097" evidence="1">
    <location>
        <begin position="44"/>
        <end position="314"/>
    </location>
</feature>
<dbReference type="InterPro" id="IPR025164">
    <property type="entry name" value="Toastrack_DUF4097"/>
</dbReference>
<accession>A0A6B2M1D9</accession>
<dbReference type="Gene3D" id="2.160.20.120">
    <property type="match status" value="1"/>
</dbReference>
<evidence type="ECO:0000259" key="1">
    <source>
        <dbReference type="Pfam" id="PF13349"/>
    </source>
</evidence>
<gene>
    <name evidence="2" type="ORF">G0Q06_05440</name>
</gene>
<dbReference type="RefSeq" id="WP_163963214.1">
    <property type="nucleotide sequence ID" value="NZ_JAAGNX010000001.1"/>
</dbReference>
<dbReference type="Pfam" id="PF13349">
    <property type="entry name" value="DUF4097"/>
    <property type="match status" value="1"/>
</dbReference>
<reference evidence="2 3" key="1">
    <citation type="submission" date="2020-02" db="EMBL/GenBank/DDBJ databases">
        <title>Albibacoteraceae fam. nov., the first described family within the subdivision 4 Verrucomicrobia.</title>
        <authorList>
            <person name="Xi F."/>
        </authorList>
    </citation>
    <scope>NUCLEOTIDE SEQUENCE [LARGE SCALE GENOMIC DNA]</scope>
    <source>
        <strain evidence="2 3">CK1056</strain>
    </source>
</reference>
<keyword evidence="3" id="KW-1185">Reference proteome</keyword>
<evidence type="ECO:0000313" key="3">
    <source>
        <dbReference type="Proteomes" id="UP000478417"/>
    </source>
</evidence>